<dbReference type="Gene3D" id="3.40.50.720">
    <property type="entry name" value="NAD(P)-binding Rossmann-like Domain"/>
    <property type="match status" value="1"/>
</dbReference>
<accession>A0A7J6M3J7</accession>
<comment type="caution">
    <text evidence="7">The sequence shown here is derived from an EMBL/GenBank/DDBJ whole genome shotgun (WGS) entry which is preliminary data.</text>
</comment>
<dbReference type="OrthoDB" id="3941538at2759"/>
<proteinExistence type="inferred from homology"/>
<protein>
    <recommendedName>
        <fullName evidence="6">Alcohol dehydrogenase-like N-terminal domain-containing protein</fullName>
    </recommendedName>
</protein>
<evidence type="ECO:0000313" key="8">
    <source>
        <dbReference type="Proteomes" id="UP000570595"/>
    </source>
</evidence>
<name>A0A7J6M3J7_PEROL</name>
<reference evidence="7 8" key="1">
    <citation type="submission" date="2020-04" db="EMBL/GenBank/DDBJ databases">
        <title>Perkinsus olseni comparative genomics.</title>
        <authorList>
            <person name="Bogema D.R."/>
        </authorList>
    </citation>
    <scope>NUCLEOTIDE SEQUENCE [LARGE SCALE GENOMIC DNA]</scope>
    <source>
        <strain evidence="7">ATCC PRA-179</strain>
    </source>
</reference>
<dbReference type="EMBL" id="JABAHT010000087">
    <property type="protein sequence ID" value="KAF4665750.1"/>
    <property type="molecule type" value="Genomic_DNA"/>
</dbReference>
<dbReference type="Proteomes" id="UP000570595">
    <property type="component" value="Unassembled WGS sequence"/>
</dbReference>
<dbReference type="Pfam" id="PF08240">
    <property type="entry name" value="ADH_N"/>
    <property type="match status" value="1"/>
</dbReference>
<dbReference type="PANTHER" id="PTHR43350:SF2">
    <property type="entry name" value="GROES-LIKE ZINC-BINDING ALCOHOL DEHYDROGENASE FAMILY PROTEIN"/>
    <property type="match status" value="1"/>
</dbReference>
<dbReference type="PANTHER" id="PTHR43350">
    <property type="entry name" value="NAD-DEPENDENT ALCOHOL DEHYDROGENASE"/>
    <property type="match status" value="1"/>
</dbReference>
<dbReference type="GO" id="GO:0016491">
    <property type="term" value="F:oxidoreductase activity"/>
    <property type="evidence" value="ECO:0007669"/>
    <property type="project" value="UniProtKB-KW"/>
</dbReference>
<dbReference type="AlphaFoldDB" id="A0A7J6M3J7"/>
<feature type="domain" description="Alcohol dehydrogenase-like N-terminal" evidence="6">
    <location>
        <begin position="192"/>
        <end position="306"/>
    </location>
</feature>
<keyword evidence="4" id="KW-0862">Zinc</keyword>
<keyword evidence="5" id="KW-0560">Oxidoreductase</keyword>
<dbReference type="Gene3D" id="3.90.180.10">
    <property type="entry name" value="Medium-chain alcohol dehydrogenases, catalytic domain"/>
    <property type="match status" value="1"/>
</dbReference>
<evidence type="ECO:0000256" key="2">
    <source>
        <dbReference type="ARBA" id="ARBA00008072"/>
    </source>
</evidence>
<evidence type="ECO:0000256" key="4">
    <source>
        <dbReference type="ARBA" id="ARBA00022833"/>
    </source>
</evidence>
<dbReference type="InterPro" id="IPR011032">
    <property type="entry name" value="GroES-like_sf"/>
</dbReference>
<sequence>MRYKVNATDIIIATIVGGGSMLYTCYPILRRLEDHDKAILEARKRRAERKEAAAAAALKAEGNGGGGDYDDEEEAYPRTSIYDPLGPPIEPPVDAEPSGLGCADTASGRGQIVCVGLVLYLEKTTMMGAVIHCDRRGAPNQSGTGDLFPALELRQDLPIPNPAKVRSAIGEEAYNALVNCGESDEAGGDLRLIKVLRGGICGTDIHMLKGYVDDAVAVDGKSPLVLGHEFVGIDTKTNRRVVAGINIPCGRCPLCRQAAAAVGDEDLLVRRRNHCPHRHCIGIHQWSGCHTEYLLAPSRNLFNVPESLTDLEACCTEPLAAALRIVEQGIVKAGDRVCIIGGGRLGLMVADVLMRLPLAQRVTNKAAEEGRPLKQLCVIGTDVDRMRQVLGLPLEGPAATDRSCYRALVNSPDGARPLEVKLVSRYSPECATVGGSDNDDEPQLCDVVVECTGSSSYAAALNNALNLCRKMGTIVTKTTASAEEKPSSDQSLSVGSLMTRCVVDEMKLTGSRCGPMGAGLQFIEEAKKESPNDIPAEPSLTPSPCLKCGSSVVSSLACPPPLCLDRHIGAVVPLSEAVKAYTLAAVHHTKGGVAGRVQLVASHQ</sequence>
<gene>
    <name evidence="7" type="ORF">FOZ61_010557</name>
</gene>
<evidence type="ECO:0000256" key="3">
    <source>
        <dbReference type="ARBA" id="ARBA00022723"/>
    </source>
</evidence>
<comment type="cofactor">
    <cofactor evidence="1">
        <name>Zn(2+)</name>
        <dbReference type="ChEBI" id="CHEBI:29105"/>
    </cofactor>
</comment>
<dbReference type="InterPro" id="IPR013154">
    <property type="entry name" value="ADH-like_N"/>
</dbReference>
<evidence type="ECO:0000313" key="7">
    <source>
        <dbReference type="EMBL" id="KAF4665750.1"/>
    </source>
</evidence>
<organism evidence="7 8">
    <name type="scientific">Perkinsus olseni</name>
    <name type="common">Perkinsus atlanticus</name>
    <dbReference type="NCBI Taxonomy" id="32597"/>
    <lineage>
        <taxon>Eukaryota</taxon>
        <taxon>Sar</taxon>
        <taxon>Alveolata</taxon>
        <taxon>Perkinsozoa</taxon>
        <taxon>Perkinsea</taxon>
        <taxon>Perkinsida</taxon>
        <taxon>Perkinsidae</taxon>
        <taxon>Perkinsus</taxon>
    </lineage>
</organism>
<evidence type="ECO:0000259" key="6">
    <source>
        <dbReference type="Pfam" id="PF08240"/>
    </source>
</evidence>
<evidence type="ECO:0000256" key="5">
    <source>
        <dbReference type="ARBA" id="ARBA00023002"/>
    </source>
</evidence>
<comment type="similarity">
    <text evidence="2">Belongs to the zinc-containing alcohol dehydrogenase family.</text>
</comment>
<dbReference type="GO" id="GO:0046872">
    <property type="term" value="F:metal ion binding"/>
    <property type="evidence" value="ECO:0007669"/>
    <property type="project" value="UniProtKB-KW"/>
</dbReference>
<evidence type="ECO:0000256" key="1">
    <source>
        <dbReference type="ARBA" id="ARBA00001947"/>
    </source>
</evidence>
<dbReference type="SUPFAM" id="SSF50129">
    <property type="entry name" value="GroES-like"/>
    <property type="match status" value="1"/>
</dbReference>
<keyword evidence="3" id="KW-0479">Metal-binding</keyword>